<organism evidence="1 2">
    <name type="scientific">Periplaneta americana</name>
    <name type="common">American cockroach</name>
    <name type="synonym">Blatta americana</name>
    <dbReference type="NCBI Taxonomy" id="6978"/>
    <lineage>
        <taxon>Eukaryota</taxon>
        <taxon>Metazoa</taxon>
        <taxon>Ecdysozoa</taxon>
        <taxon>Arthropoda</taxon>
        <taxon>Hexapoda</taxon>
        <taxon>Insecta</taxon>
        <taxon>Pterygota</taxon>
        <taxon>Neoptera</taxon>
        <taxon>Polyneoptera</taxon>
        <taxon>Dictyoptera</taxon>
        <taxon>Blattodea</taxon>
        <taxon>Blattoidea</taxon>
        <taxon>Blattidae</taxon>
        <taxon>Blattinae</taxon>
        <taxon>Periplaneta</taxon>
    </lineage>
</organism>
<evidence type="ECO:0000313" key="1">
    <source>
        <dbReference type="EMBL" id="KAJ4440209.1"/>
    </source>
</evidence>
<comment type="caution">
    <text evidence="1">The sequence shown here is derived from an EMBL/GenBank/DDBJ whole genome shotgun (WGS) entry which is preliminary data.</text>
</comment>
<dbReference type="EMBL" id="JAJSOF020000017">
    <property type="protein sequence ID" value="KAJ4440209.1"/>
    <property type="molecule type" value="Genomic_DNA"/>
</dbReference>
<sequence length="329" mass="38264">MKDLHQILDASSDVDNPEEFVLLILHLYIRQKKAFWKTMTWEQRTVYVSNLSNLVDFTPTKRPDSTNSESRRKRTFVYNLKVGEKKIQSVKYDALPVLGSMQPDYLWFMKPLLTLKKILQHALSAQQLESRKWLASLKGYGKVWHVDAMLVWKSMNVYSSPCSDETVEQWKWTDNKKRSCVGKSVRRKNSAETDQEEKKELAGPLLERRLPLKDALEAMVNGRRVPGRSRYQMIDDIKIYGSYAETKRKAENWKYWRILGLHVSFAKDIVIIVFLTDGQLMCNGSSLGGNMEKWKTENCPVGREPSECLRMSIEQKRSEVHSAQPVDIR</sequence>
<protein>
    <submittedName>
        <fullName evidence="1">Uncharacterized protein</fullName>
    </submittedName>
</protein>
<accession>A0ABQ8T2B7</accession>
<proteinExistence type="predicted"/>
<dbReference type="Proteomes" id="UP001148838">
    <property type="component" value="Unassembled WGS sequence"/>
</dbReference>
<name>A0ABQ8T2B7_PERAM</name>
<reference evidence="1 2" key="1">
    <citation type="journal article" date="2022" name="Allergy">
        <title>Genome assembly and annotation of Periplaneta americana reveal a comprehensive cockroach allergen profile.</title>
        <authorList>
            <person name="Wang L."/>
            <person name="Xiong Q."/>
            <person name="Saelim N."/>
            <person name="Wang L."/>
            <person name="Nong W."/>
            <person name="Wan A.T."/>
            <person name="Shi M."/>
            <person name="Liu X."/>
            <person name="Cao Q."/>
            <person name="Hui J.H.L."/>
            <person name="Sookrung N."/>
            <person name="Leung T.F."/>
            <person name="Tungtrongchitr A."/>
            <person name="Tsui S.K.W."/>
        </authorList>
    </citation>
    <scope>NUCLEOTIDE SEQUENCE [LARGE SCALE GENOMIC DNA]</scope>
    <source>
        <strain evidence="1">PWHHKU_190912</strain>
    </source>
</reference>
<evidence type="ECO:0000313" key="2">
    <source>
        <dbReference type="Proteomes" id="UP001148838"/>
    </source>
</evidence>
<gene>
    <name evidence="1" type="ORF">ANN_08348</name>
</gene>
<keyword evidence="2" id="KW-1185">Reference proteome</keyword>